<evidence type="ECO:0000313" key="6">
    <source>
        <dbReference type="EMBL" id="STQ90622.1"/>
    </source>
</evidence>
<protein>
    <submittedName>
        <fullName evidence="7">Galactosamine 6-phosphate isomerase AgaS</fullName>
    </submittedName>
    <submittedName>
        <fullName evidence="6">Tagatose-6-phosphate ketose/aldose isomerase</fullName>
        <ecNumber evidence="6">5.3.1.-</ecNumber>
    </submittedName>
</protein>
<dbReference type="InterPro" id="IPR046348">
    <property type="entry name" value="SIS_dom_sf"/>
</dbReference>
<dbReference type="InterPro" id="IPR035466">
    <property type="entry name" value="GlmS/AgaS_SIS"/>
</dbReference>
<dbReference type="GO" id="GO:0016853">
    <property type="term" value="F:isomerase activity"/>
    <property type="evidence" value="ECO:0007669"/>
    <property type="project" value="UniProtKB-KW"/>
</dbReference>
<dbReference type="GO" id="GO:0016787">
    <property type="term" value="F:hydrolase activity"/>
    <property type="evidence" value="ECO:0007669"/>
    <property type="project" value="UniProtKB-KW"/>
</dbReference>
<keyword evidence="3" id="KW-0378">Hydrolase</keyword>
<dbReference type="OrthoDB" id="9779207at2"/>
<dbReference type="AlphaFoldDB" id="A0A377Q6Z7"/>
<reference evidence="7 9" key="2">
    <citation type="submission" date="2019-03" db="EMBL/GenBank/DDBJ databases">
        <title>Genomic Encyclopedia of Type Strains, Phase IV (KMG-IV): sequencing the most valuable type-strain genomes for metagenomic binning, comparative biology and taxonomic classification.</title>
        <authorList>
            <person name="Goeker M."/>
        </authorList>
    </citation>
    <scope>NUCLEOTIDE SEQUENCE [LARGE SCALE GENOMIC DNA]</scope>
    <source>
        <strain evidence="7 9">DSM 3764</strain>
    </source>
</reference>
<dbReference type="EMBL" id="UGHR01000001">
    <property type="protein sequence ID" value="STQ90622.1"/>
    <property type="molecule type" value="Genomic_DNA"/>
</dbReference>
<organism evidence="6 8">
    <name type="scientific">Iodobacter fluviatilis</name>
    <dbReference type="NCBI Taxonomy" id="537"/>
    <lineage>
        <taxon>Bacteria</taxon>
        <taxon>Pseudomonadati</taxon>
        <taxon>Pseudomonadota</taxon>
        <taxon>Betaproteobacteria</taxon>
        <taxon>Neisseriales</taxon>
        <taxon>Chitinibacteraceae</taxon>
        <taxon>Iodobacter</taxon>
    </lineage>
</organism>
<dbReference type="CDD" id="cd05010">
    <property type="entry name" value="SIS_AgaS_like"/>
    <property type="match status" value="1"/>
</dbReference>
<evidence type="ECO:0000313" key="7">
    <source>
        <dbReference type="EMBL" id="TCU89253.1"/>
    </source>
</evidence>
<keyword evidence="9" id="KW-1185">Reference proteome</keyword>
<dbReference type="InterPro" id="IPR035464">
    <property type="entry name" value="SIS_AgaS"/>
</dbReference>
<dbReference type="PANTHER" id="PTHR32502:SF3">
    <property type="entry name" value="D-GALACTOSAMINE-6-PHOSPHATE DEAMINASE AGAS-RELATED"/>
    <property type="match status" value="1"/>
</dbReference>
<evidence type="ECO:0000256" key="4">
    <source>
        <dbReference type="ARBA" id="ARBA00029292"/>
    </source>
</evidence>
<dbReference type="GO" id="GO:0097367">
    <property type="term" value="F:carbohydrate derivative binding"/>
    <property type="evidence" value="ECO:0007669"/>
    <property type="project" value="InterPro"/>
</dbReference>
<name>A0A377Q6Z7_9NEIS</name>
<comment type="catalytic activity">
    <reaction evidence="4">
        <text>D-galactosamine 6-phosphate + H2O = D-tagatopyranose 1-phosphate + NH4(+)</text>
        <dbReference type="Rhea" id="RHEA:47680"/>
        <dbReference type="ChEBI" id="CHEBI:15377"/>
        <dbReference type="ChEBI" id="CHEBI:28938"/>
        <dbReference type="ChEBI" id="CHEBI:71674"/>
        <dbReference type="ChEBI" id="CHEBI:138150"/>
    </reaction>
</comment>
<accession>A0A377Q6Z7</accession>
<feature type="domain" description="SIS" evidence="5">
    <location>
        <begin position="220"/>
        <end position="366"/>
    </location>
</feature>
<evidence type="ECO:0000256" key="1">
    <source>
        <dbReference type="ARBA" id="ARBA00007748"/>
    </source>
</evidence>
<evidence type="ECO:0000313" key="9">
    <source>
        <dbReference type="Proteomes" id="UP000295794"/>
    </source>
</evidence>
<dbReference type="Pfam" id="PF01380">
    <property type="entry name" value="SIS"/>
    <property type="match status" value="1"/>
</dbReference>
<keyword evidence="2" id="KW-0677">Repeat</keyword>
<sequence>MNYLNYEQSVLADHGAVHTAREISQQPRLWRELMTGLIQDKLAWKAWMLDVLSTPNLRIILCGAGTSAFAGRTLEPWLRASFGLAAEAISTTDIVSQPLAYLDPSRPTLMVSFARSGNSPESVAAVNLANQLLPYCRHLVLTCNPEGELAKYSQGNSHAYCVLMPEGANDQSFAMTSSFSCMFVAAAMMLTPGILLSRAKEQIETVAAFCESQLAGWASQAKALAGMGFKRVIYLGSGEMAGLAEEAALKMLELSAGKIATRFDSTLGVRHGPKFMIDSHSCVVMFMAAADSYTRRYDDDFQAEVIANGIAQQLVALGPKSAANLPLTEVTIPCLDELYLSLPYLLFAQLFAFECSLALGLAPDNPCPTGEVNRVVQGVKIYPYPA</sequence>
<dbReference type="GO" id="GO:1901135">
    <property type="term" value="P:carbohydrate derivative metabolic process"/>
    <property type="evidence" value="ECO:0007669"/>
    <property type="project" value="InterPro"/>
</dbReference>
<evidence type="ECO:0000256" key="2">
    <source>
        <dbReference type="ARBA" id="ARBA00022737"/>
    </source>
</evidence>
<dbReference type="InterPro" id="IPR050303">
    <property type="entry name" value="GatZ_KbaZ_carbometab"/>
</dbReference>
<evidence type="ECO:0000313" key="8">
    <source>
        <dbReference type="Proteomes" id="UP000255108"/>
    </source>
</evidence>
<dbReference type="EC" id="5.3.1.-" evidence="6"/>
<dbReference type="PROSITE" id="PS51464">
    <property type="entry name" value="SIS"/>
    <property type="match status" value="2"/>
</dbReference>
<dbReference type="SUPFAM" id="SSF53697">
    <property type="entry name" value="SIS domain"/>
    <property type="match status" value="1"/>
</dbReference>
<dbReference type="GO" id="GO:0009401">
    <property type="term" value="P:phosphoenolpyruvate-dependent sugar phosphotransferase system"/>
    <property type="evidence" value="ECO:0007669"/>
    <property type="project" value="TreeGrafter"/>
</dbReference>
<comment type="similarity">
    <text evidence="1">Belongs to the SIS family. AgaS subfamily.</text>
</comment>
<dbReference type="CDD" id="cd05008">
    <property type="entry name" value="SIS_GlmS_GlmD_1"/>
    <property type="match status" value="1"/>
</dbReference>
<reference evidence="6 8" key="1">
    <citation type="submission" date="2018-06" db="EMBL/GenBank/DDBJ databases">
        <authorList>
            <consortium name="Pathogen Informatics"/>
            <person name="Doyle S."/>
        </authorList>
    </citation>
    <scope>NUCLEOTIDE SEQUENCE [LARGE SCALE GENOMIC DNA]</scope>
    <source>
        <strain evidence="6 8">NCTC11159</strain>
    </source>
</reference>
<dbReference type="Proteomes" id="UP000295794">
    <property type="component" value="Unassembled WGS sequence"/>
</dbReference>
<dbReference type="Gene3D" id="3.40.50.10490">
    <property type="entry name" value="Glucose-6-phosphate isomerase like protein, domain 1"/>
    <property type="match status" value="2"/>
</dbReference>
<proteinExistence type="inferred from homology"/>
<evidence type="ECO:0000256" key="3">
    <source>
        <dbReference type="ARBA" id="ARBA00022801"/>
    </source>
</evidence>
<feature type="domain" description="SIS" evidence="5">
    <location>
        <begin position="48"/>
        <end position="200"/>
    </location>
</feature>
<evidence type="ECO:0000259" key="5">
    <source>
        <dbReference type="PROSITE" id="PS51464"/>
    </source>
</evidence>
<dbReference type="EMBL" id="SMBT01000002">
    <property type="protein sequence ID" value="TCU89253.1"/>
    <property type="molecule type" value="Genomic_DNA"/>
</dbReference>
<dbReference type="PANTHER" id="PTHR32502">
    <property type="entry name" value="N-ACETYLGALACTOSAMINE PERMEASE II COMPONENT-RELATED"/>
    <property type="match status" value="1"/>
</dbReference>
<dbReference type="GO" id="GO:0005886">
    <property type="term" value="C:plasma membrane"/>
    <property type="evidence" value="ECO:0007669"/>
    <property type="project" value="TreeGrafter"/>
</dbReference>
<dbReference type="InterPro" id="IPR001347">
    <property type="entry name" value="SIS_dom"/>
</dbReference>
<keyword evidence="6" id="KW-0413">Isomerase</keyword>
<dbReference type="Proteomes" id="UP000255108">
    <property type="component" value="Unassembled WGS sequence"/>
</dbReference>
<dbReference type="RefSeq" id="WP_115226915.1">
    <property type="nucleotide sequence ID" value="NZ_CAWOLO010000002.1"/>
</dbReference>
<gene>
    <name evidence="6" type="primary">agaS</name>
    <name evidence="7" type="ORF">EV682_102165</name>
    <name evidence="6" type="ORF">NCTC11159_01689</name>
</gene>